<protein>
    <submittedName>
        <fullName evidence="1">Uncharacterized protein</fullName>
    </submittedName>
</protein>
<dbReference type="AlphaFoldDB" id="A0AAV9C8S7"/>
<name>A0AAV9C8S7_ACOCL</name>
<reference evidence="1" key="1">
    <citation type="journal article" date="2023" name="Nat. Commun.">
        <title>Diploid and tetraploid genomes of Acorus and the evolution of monocots.</title>
        <authorList>
            <person name="Ma L."/>
            <person name="Liu K.W."/>
            <person name="Li Z."/>
            <person name="Hsiao Y.Y."/>
            <person name="Qi Y."/>
            <person name="Fu T."/>
            <person name="Tang G.D."/>
            <person name="Zhang D."/>
            <person name="Sun W.H."/>
            <person name="Liu D.K."/>
            <person name="Li Y."/>
            <person name="Chen G.Z."/>
            <person name="Liu X.D."/>
            <person name="Liao X.Y."/>
            <person name="Jiang Y.T."/>
            <person name="Yu X."/>
            <person name="Hao Y."/>
            <person name="Huang J."/>
            <person name="Zhao X.W."/>
            <person name="Ke S."/>
            <person name="Chen Y.Y."/>
            <person name="Wu W.L."/>
            <person name="Hsu J.L."/>
            <person name="Lin Y.F."/>
            <person name="Huang M.D."/>
            <person name="Li C.Y."/>
            <person name="Huang L."/>
            <person name="Wang Z.W."/>
            <person name="Zhao X."/>
            <person name="Zhong W.Y."/>
            <person name="Peng D.H."/>
            <person name="Ahmad S."/>
            <person name="Lan S."/>
            <person name="Zhang J.S."/>
            <person name="Tsai W.C."/>
            <person name="Van de Peer Y."/>
            <person name="Liu Z.J."/>
        </authorList>
    </citation>
    <scope>NUCLEOTIDE SEQUENCE</scope>
    <source>
        <strain evidence="1">CP</strain>
    </source>
</reference>
<organism evidence="1 2">
    <name type="scientific">Acorus calamus</name>
    <name type="common">Sweet flag</name>
    <dbReference type="NCBI Taxonomy" id="4465"/>
    <lineage>
        <taxon>Eukaryota</taxon>
        <taxon>Viridiplantae</taxon>
        <taxon>Streptophyta</taxon>
        <taxon>Embryophyta</taxon>
        <taxon>Tracheophyta</taxon>
        <taxon>Spermatophyta</taxon>
        <taxon>Magnoliopsida</taxon>
        <taxon>Liliopsida</taxon>
        <taxon>Acoraceae</taxon>
        <taxon>Acorus</taxon>
    </lineage>
</organism>
<dbReference type="EMBL" id="JAUJYO010000020">
    <property type="protein sequence ID" value="KAK1284979.1"/>
    <property type="molecule type" value="Genomic_DNA"/>
</dbReference>
<evidence type="ECO:0000313" key="2">
    <source>
        <dbReference type="Proteomes" id="UP001180020"/>
    </source>
</evidence>
<dbReference type="Proteomes" id="UP001180020">
    <property type="component" value="Unassembled WGS sequence"/>
</dbReference>
<gene>
    <name evidence="1" type="ORF">QJS10_CPB20g00971</name>
</gene>
<reference evidence="1" key="2">
    <citation type="submission" date="2023-06" db="EMBL/GenBank/DDBJ databases">
        <authorList>
            <person name="Ma L."/>
            <person name="Liu K.-W."/>
            <person name="Li Z."/>
            <person name="Hsiao Y.-Y."/>
            <person name="Qi Y."/>
            <person name="Fu T."/>
            <person name="Tang G."/>
            <person name="Zhang D."/>
            <person name="Sun W.-H."/>
            <person name="Liu D.-K."/>
            <person name="Li Y."/>
            <person name="Chen G.-Z."/>
            <person name="Liu X.-D."/>
            <person name="Liao X.-Y."/>
            <person name="Jiang Y.-T."/>
            <person name="Yu X."/>
            <person name="Hao Y."/>
            <person name="Huang J."/>
            <person name="Zhao X.-W."/>
            <person name="Ke S."/>
            <person name="Chen Y.-Y."/>
            <person name="Wu W.-L."/>
            <person name="Hsu J.-L."/>
            <person name="Lin Y.-F."/>
            <person name="Huang M.-D."/>
            <person name="Li C.-Y."/>
            <person name="Huang L."/>
            <person name="Wang Z.-W."/>
            <person name="Zhao X."/>
            <person name="Zhong W.-Y."/>
            <person name="Peng D.-H."/>
            <person name="Ahmad S."/>
            <person name="Lan S."/>
            <person name="Zhang J.-S."/>
            <person name="Tsai W.-C."/>
            <person name="Van De Peer Y."/>
            <person name="Liu Z.-J."/>
        </authorList>
    </citation>
    <scope>NUCLEOTIDE SEQUENCE</scope>
    <source>
        <strain evidence="1">CP</strain>
        <tissue evidence="1">Leaves</tissue>
    </source>
</reference>
<evidence type="ECO:0000313" key="1">
    <source>
        <dbReference type="EMBL" id="KAK1284979.1"/>
    </source>
</evidence>
<keyword evidence="2" id="KW-1185">Reference proteome</keyword>
<proteinExistence type="predicted"/>
<comment type="caution">
    <text evidence="1">The sequence shown here is derived from an EMBL/GenBank/DDBJ whole genome shotgun (WGS) entry which is preliminary data.</text>
</comment>
<sequence>MHIPEDMQYEPDNYMYAPVCTVHPEHGAGKWRDIGWVDQHLQNAQKDLLSATREVRRVAKVHLQCKLMDYFDKLLPVLAIQFD</sequence>
<accession>A0AAV9C8S7</accession>